<accession>A0A0D0DMS7</accession>
<evidence type="ECO:0000313" key="2">
    <source>
        <dbReference type="Proteomes" id="UP000054538"/>
    </source>
</evidence>
<dbReference type="InParanoid" id="A0A0D0DMS7"/>
<protein>
    <submittedName>
        <fullName evidence="1">Uncharacterized protein</fullName>
    </submittedName>
</protein>
<proteinExistence type="predicted"/>
<evidence type="ECO:0000313" key="1">
    <source>
        <dbReference type="EMBL" id="KIK92958.1"/>
    </source>
</evidence>
<dbReference type="Proteomes" id="UP000054538">
    <property type="component" value="Unassembled WGS sequence"/>
</dbReference>
<reference evidence="2" key="2">
    <citation type="submission" date="2015-01" db="EMBL/GenBank/DDBJ databases">
        <title>Evolutionary Origins and Diversification of the Mycorrhizal Mutualists.</title>
        <authorList>
            <consortium name="DOE Joint Genome Institute"/>
            <consortium name="Mycorrhizal Genomics Consortium"/>
            <person name="Kohler A."/>
            <person name="Kuo A."/>
            <person name="Nagy L.G."/>
            <person name="Floudas D."/>
            <person name="Copeland A."/>
            <person name="Barry K.W."/>
            <person name="Cichocki N."/>
            <person name="Veneault-Fourrey C."/>
            <person name="LaButti K."/>
            <person name="Lindquist E.A."/>
            <person name="Lipzen A."/>
            <person name="Lundell T."/>
            <person name="Morin E."/>
            <person name="Murat C."/>
            <person name="Riley R."/>
            <person name="Ohm R."/>
            <person name="Sun H."/>
            <person name="Tunlid A."/>
            <person name="Henrissat B."/>
            <person name="Grigoriev I.V."/>
            <person name="Hibbett D.S."/>
            <person name="Martin F."/>
        </authorList>
    </citation>
    <scope>NUCLEOTIDE SEQUENCE [LARGE SCALE GENOMIC DNA]</scope>
    <source>
        <strain evidence="2">Ve08.2h10</strain>
    </source>
</reference>
<dbReference type="AlphaFoldDB" id="A0A0D0DMS7"/>
<reference evidence="1 2" key="1">
    <citation type="submission" date="2014-04" db="EMBL/GenBank/DDBJ databases">
        <authorList>
            <consortium name="DOE Joint Genome Institute"/>
            <person name="Kuo A."/>
            <person name="Kohler A."/>
            <person name="Jargeat P."/>
            <person name="Nagy L.G."/>
            <person name="Floudas D."/>
            <person name="Copeland A."/>
            <person name="Barry K.W."/>
            <person name="Cichocki N."/>
            <person name="Veneault-Fourrey C."/>
            <person name="LaButti K."/>
            <person name="Lindquist E.A."/>
            <person name="Lipzen A."/>
            <person name="Lundell T."/>
            <person name="Morin E."/>
            <person name="Murat C."/>
            <person name="Sun H."/>
            <person name="Tunlid A."/>
            <person name="Henrissat B."/>
            <person name="Grigoriev I.V."/>
            <person name="Hibbett D.S."/>
            <person name="Martin F."/>
            <person name="Nordberg H.P."/>
            <person name="Cantor M.N."/>
            <person name="Hua S.X."/>
        </authorList>
    </citation>
    <scope>NUCLEOTIDE SEQUENCE [LARGE SCALE GENOMIC DNA]</scope>
    <source>
        <strain evidence="1 2">Ve08.2h10</strain>
    </source>
</reference>
<keyword evidence="2" id="KW-1185">Reference proteome</keyword>
<organism evidence="1 2">
    <name type="scientific">Paxillus rubicundulus Ve08.2h10</name>
    <dbReference type="NCBI Taxonomy" id="930991"/>
    <lineage>
        <taxon>Eukaryota</taxon>
        <taxon>Fungi</taxon>
        <taxon>Dikarya</taxon>
        <taxon>Basidiomycota</taxon>
        <taxon>Agaricomycotina</taxon>
        <taxon>Agaricomycetes</taxon>
        <taxon>Agaricomycetidae</taxon>
        <taxon>Boletales</taxon>
        <taxon>Paxilineae</taxon>
        <taxon>Paxillaceae</taxon>
        <taxon>Paxillus</taxon>
    </lineage>
</organism>
<dbReference type="HOGENOM" id="CLU_2513317_0_0_1"/>
<name>A0A0D0DMS7_9AGAM</name>
<gene>
    <name evidence="1" type="ORF">PAXRUDRAFT_829470</name>
</gene>
<sequence length="85" mass="9428">MNNESSHSASCDVFTGTSPPALLDRYFTPQFRDAGRGIRNERTFLETACQPAADTRHASVELDCVLTACTSTRQTNEFICNFSTF</sequence>
<dbReference type="EMBL" id="KN825226">
    <property type="protein sequence ID" value="KIK92958.1"/>
    <property type="molecule type" value="Genomic_DNA"/>
</dbReference>